<feature type="transmembrane region" description="Helical" evidence="3">
    <location>
        <begin position="1124"/>
        <end position="1149"/>
    </location>
</feature>
<feature type="transmembrane region" description="Helical" evidence="3">
    <location>
        <begin position="970"/>
        <end position="988"/>
    </location>
</feature>
<evidence type="ECO:0000313" key="5">
    <source>
        <dbReference type="EMBL" id="DAE19141.1"/>
    </source>
</evidence>
<evidence type="ECO:0000259" key="4">
    <source>
        <dbReference type="Pfam" id="PF20155"/>
    </source>
</evidence>
<feature type="transmembrane region" description="Helical" evidence="3">
    <location>
        <begin position="1287"/>
        <end position="1307"/>
    </location>
</feature>
<feature type="transmembrane region" description="Helical" evidence="3">
    <location>
        <begin position="1161"/>
        <end position="1184"/>
    </location>
</feature>
<feature type="transmembrane region" description="Helical" evidence="3">
    <location>
        <begin position="1353"/>
        <end position="1370"/>
    </location>
</feature>
<reference evidence="5" key="1">
    <citation type="journal article" date="2021" name="Proc. Natl. Acad. Sci. U.S.A.">
        <title>A Catalog of Tens of Thousands of Viruses from Human Metagenomes Reveals Hidden Associations with Chronic Diseases.</title>
        <authorList>
            <person name="Tisza M.J."/>
            <person name="Buck C.B."/>
        </authorList>
    </citation>
    <scope>NUCLEOTIDE SEQUENCE</scope>
    <source>
        <strain evidence="5">CtCUc43</strain>
    </source>
</reference>
<feature type="transmembrane region" description="Helical" evidence="3">
    <location>
        <begin position="1222"/>
        <end position="1243"/>
    </location>
</feature>
<evidence type="ECO:0000256" key="2">
    <source>
        <dbReference type="SAM" id="Coils"/>
    </source>
</evidence>
<dbReference type="Pfam" id="PF20155">
    <property type="entry name" value="TMP_3"/>
    <property type="match status" value="1"/>
</dbReference>
<keyword evidence="3" id="KW-0812">Transmembrane</keyword>
<feature type="transmembrane region" description="Helical" evidence="3">
    <location>
        <begin position="1098"/>
        <end position="1118"/>
    </location>
</feature>
<evidence type="ECO:0000256" key="1">
    <source>
        <dbReference type="ARBA" id="ARBA00022465"/>
    </source>
</evidence>
<feature type="transmembrane region" description="Helical" evidence="3">
    <location>
        <begin position="1313"/>
        <end position="1333"/>
    </location>
</feature>
<feature type="transmembrane region" description="Helical" evidence="3">
    <location>
        <begin position="937"/>
        <end position="958"/>
    </location>
</feature>
<keyword evidence="1" id="KW-1245">Viral tail assembly</keyword>
<feature type="coiled-coil region" evidence="2">
    <location>
        <begin position="1497"/>
        <end position="1531"/>
    </location>
</feature>
<feature type="transmembrane region" description="Helical" evidence="3">
    <location>
        <begin position="1452"/>
        <end position="1473"/>
    </location>
</feature>
<feature type="transmembrane region" description="Helical" evidence="3">
    <location>
        <begin position="1026"/>
        <end position="1047"/>
    </location>
</feature>
<feature type="transmembrane region" description="Helical" evidence="3">
    <location>
        <begin position="1376"/>
        <end position="1405"/>
    </location>
</feature>
<organism evidence="5">
    <name type="scientific">Siphoviridae sp. ctCUc43</name>
    <dbReference type="NCBI Taxonomy" id="2825379"/>
    <lineage>
        <taxon>Viruses</taxon>
        <taxon>Duplodnaviria</taxon>
        <taxon>Heunggongvirae</taxon>
        <taxon>Uroviricota</taxon>
        <taxon>Caudoviricetes</taxon>
    </lineage>
</organism>
<evidence type="ECO:0000256" key="3">
    <source>
        <dbReference type="SAM" id="Phobius"/>
    </source>
</evidence>
<feature type="transmembrane region" description="Helical" evidence="3">
    <location>
        <begin position="1190"/>
        <end position="1210"/>
    </location>
</feature>
<feature type="transmembrane region" description="Helical" evidence="3">
    <location>
        <begin position="1255"/>
        <end position="1275"/>
    </location>
</feature>
<feature type="transmembrane region" description="Helical" evidence="3">
    <location>
        <begin position="1426"/>
        <end position="1446"/>
    </location>
</feature>
<protein>
    <submittedName>
        <fullName evidence="5">Tail tape measure</fullName>
    </submittedName>
</protein>
<feature type="transmembrane region" description="Helical" evidence="3">
    <location>
        <begin position="1059"/>
        <end position="1078"/>
    </location>
</feature>
<keyword evidence="3" id="KW-1133">Transmembrane helix</keyword>
<dbReference type="InterPro" id="IPR013491">
    <property type="entry name" value="Tape_meas_N"/>
</dbReference>
<feature type="transmembrane region" description="Helical" evidence="3">
    <location>
        <begin position="873"/>
        <end position="893"/>
    </location>
</feature>
<keyword evidence="2" id="KW-0175">Coiled coil</keyword>
<accession>A0A8S5QK34</accession>
<dbReference type="GO" id="GO:0098003">
    <property type="term" value="P:viral tail assembly"/>
    <property type="evidence" value="ECO:0007669"/>
    <property type="project" value="UniProtKB-KW"/>
</dbReference>
<proteinExistence type="predicted"/>
<feature type="transmembrane region" description="Helical" evidence="3">
    <location>
        <begin position="798"/>
        <end position="818"/>
    </location>
</feature>
<feature type="transmembrane region" description="Helical" evidence="3">
    <location>
        <begin position="905"/>
        <end position="925"/>
    </location>
</feature>
<keyword evidence="1" id="KW-1188">Viral release from host cell</keyword>
<dbReference type="NCBIfam" id="TIGR02675">
    <property type="entry name" value="tape_meas_nterm"/>
    <property type="match status" value="1"/>
</dbReference>
<name>A0A8S5QK34_9CAUD</name>
<sequence length="1875" mass="196805">MASSIDNRVAQLTLENKQFEAAAAQSLKTVNKLDDAFKMADGVKGMKDLGEATKSVNVEGLLNSANKVRVQFVAMEEAARQLIRSVTQDIYQQGKSMVKSLTIDQVTSGWNKYTEKLSAVTTLMNATGKDLDTVNGYFDRLMWFSDETSYSFTEMGNALQTMVSAGGDVEEIIPLIQGVANATAFAGKGANEFSRVMYNLNQAYSKGYLTMEDWSSVALAGVNSKALIQSLIDAGKATGTLNKEGKTAKNTLVDITNFTSTLSEKWINTDVMAKAFGSFNEMTQKAYEMVQAGEVETASEAYEILAKQYDTVALKAAKAAQESKSFKDSIDATKDAVATQWMQTFEHIFGNKEQAVSLWTSVTQELWEIFASGAVARNKVLKEWAQGTATTIREGLQTGREALFEGLGSFYNNIKRLVATTKTLWRDFFPETTADRLVYLTYKFRDFMKTLKPSSQSIARFRVGLREILADIKPSGNDLNALNTAFHGLMDILGMGVRIGARFIGSFSPLIRLFSYLGTQVINLAGYLGKLFTDMAGFRGYESVFDAFSSGLSWLVDTIISGVEAAKKFGTEALQYIAPVANYLYRTGKTLIKTVPMVASTAYKFVVKIGHALGKRVQPALSKIGGYISAGYSAIKTKILPAVKDWLNELYKADDPITYISEQVSKLAAKAKTLWDSGGISAWAGAIKTRVTEVWNEIKKFSADIKQRLDNLSIGDIIKAGFGFAGIAVVAQMIGLMNGLESAARAIASLGTAGSGFLTDLKKTLTSSTANNVKAYAISLALLAASVKLLADIPAGSLWSTVGAIAALGVVLGGLSVAQKFVEGKNATANSISALNRSVEGLNQTKNQIIGVGNSLIGVRKQMVGVLESIARSINLVAIGAAVLLLSFALANIVKTVQGVSWPDLGKAMLSMVLMMGYLAAFSILLAKYAPKLSKGAIGLVFFAGAIWLLVGALGTLLKYAQISITLEQNMVTLLGILAALALFARFIPAKGGIGMLGLVLSLYALVGVFKIIADNAGLFAAAWPGLWNMLKTITILSVLMLALQLVSSEINAYTKQKASWVSLGLGMAAMAGALLILVRVAKLIDKLKINKEIIGKLGWLVVALSLMTLAAGAAAGMGKSINAFLGLSVALAVMVAALYGLVALASIMDTINADEMTKSFVILGSLMIAMGAFLALAGLGAHLGKGLGLAYLVVEIGVIASVVVGLIALSKLCDPTALSQVSTSLEIVGAILSGVMLVMAISSVIAKKGGWQGLLYMTGMLVPLAGVVAALVVMKNMGLDSALDSAIALGIVVVALGAALALAGSYGATLNIGTMLAFAGGIALISGAMWVFTKAIGNISGDLQRAWGAIKLLGSIFGVLAVVMAVFSIPAVSEFALLGAIVLAALGAALLVVASAAVVMAVAIRKLAEVPWEGLSEKINSIVGPGLKLAGVLALVGLAGVALLVGGLLGAVGALALAGGIAVLSVAVRFAIDTLYLLASAIDWVMKALGKSNGAIDGKLDEIQAASDRIEAMTAQVEGLERRAQAATSGGDAALADTSAATAEHKARYEAYNETIDEAAASTDNFTNSVENMTETMANADVDSAGFMDGIKDMISKGGEGLKTFLGDFLGEAFGNIDISGLQDLFGGKLSEIINNPEAIKESISEMTSGLVSGFEEKISALTNVGESGGAEILKGMDSTDYQSSGRYAAEGIAKGLLLGLPKIRAAAAVLGDTVQTVYNNHMEIMSPSRVMRWSGEMTAEGVVVGMLNRLAEVRSAASQMSMAAVEGFNQNATDVMASGEAAMTFTPVVDMTNLSPANVQQLVGNAQLAVASQLAEDRQAAKMTTDLNSMRAQITELVALNAELIEIVRQGGDVYLDGDVVAGSVNARLGGLV</sequence>
<feature type="transmembrane region" description="Helical" evidence="3">
    <location>
        <begin position="994"/>
        <end position="1014"/>
    </location>
</feature>
<keyword evidence="3" id="KW-0472">Membrane</keyword>
<dbReference type="EMBL" id="BK015668">
    <property type="protein sequence ID" value="DAE19141.1"/>
    <property type="molecule type" value="Genomic_DNA"/>
</dbReference>
<feature type="domain" description="Tape measure protein N-terminal" evidence="4">
    <location>
        <begin position="115"/>
        <end position="246"/>
    </location>
</feature>